<dbReference type="SUPFAM" id="SSF46785">
    <property type="entry name" value="Winged helix' DNA-binding domain"/>
    <property type="match status" value="1"/>
</dbReference>
<dbReference type="InterPro" id="IPR036390">
    <property type="entry name" value="WH_DNA-bd_sf"/>
</dbReference>
<comment type="caution">
    <text evidence="2">The sequence shown here is derived from an EMBL/GenBank/DDBJ whole genome shotgun (WGS) entry which is preliminary data.</text>
</comment>
<dbReference type="InterPro" id="IPR036388">
    <property type="entry name" value="WH-like_DNA-bd_sf"/>
</dbReference>
<evidence type="ECO:0000259" key="1">
    <source>
        <dbReference type="SMART" id="SM00419"/>
    </source>
</evidence>
<dbReference type="Proteomes" id="UP000285150">
    <property type="component" value="Unassembled WGS sequence"/>
</dbReference>
<dbReference type="Gene3D" id="1.10.10.10">
    <property type="entry name" value="Winged helix-like DNA-binding domain superfamily/Winged helix DNA-binding domain"/>
    <property type="match status" value="1"/>
</dbReference>
<dbReference type="EMBL" id="QSAF01000019">
    <property type="protein sequence ID" value="RGW32477.1"/>
    <property type="molecule type" value="Genomic_DNA"/>
</dbReference>
<dbReference type="AlphaFoldDB" id="A0A413B4B3"/>
<organism evidence="2 3">
    <name type="scientific">Bacteroides stercoris</name>
    <dbReference type="NCBI Taxonomy" id="46506"/>
    <lineage>
        <taxon>Bacteria</taxon>
        <taxon>Pseudomonadati</taxon>
        <taxon>Bacteroidota</taxon>
        <taxon>Bacteroidia</taxon>
        <taxon>Bacteroidales</taxon>
        <taxon>Bacteroidaceae</taxon>
        <taxon>Bacteroides</taxon>
    </lineage>
</organism>
<sequence>MTGKEDLSYRKITETIAGKLDLLEAYLFYCLALCSDCYTMISDVKQETLTEFYGIKKDGQIREWLRKFENLNLIQIDKHPIKGKYGSFDRCRYTLNTEHYVLISNKLYSEPISRQLKGFLVLLKCKCLNGTNICQYTQSELAEELSISPSSVSRYLKQAEDCGYIKRDDKGIHLKDRKIFIITSESTFAFVKNVYPNILTDEDMAERKIHNYIE</sequence>
<evidence type="ECO:0000313" key="3">
    <source>
        <dbReference type="Proteomes" id="UP000285150"/>
    </source>
</evidence>
<dbReference type="InterPro" id="IPR011991">
    <property type="entry name" value="ArsR-like_HTH"/>
</dbReference>
<dbReference type="CDD" id="cd00090">
    <property type="entry name" value="HTH_ARSR"/>
    <property type="match status" value="1"/>
</dbReference>
<dbReference type="GO" id="GO:0003677">
    <property type="term" value="F:DNA binding"/>
    <property type="evidence" value="ECO:0007669"/>
    <property type="project" value="InterPro"/>
</dbReference>
<protein>
    <submittedName>
        <fullName evidence="2">Winged helix-turn-helix transcriptional regulator</fullName>
    </submittedName>
</protein>
<gene>
    <name evidence="2" type="ORF">DWV77_13690</name>
</gene>
<evidence type="ECO:0000313" key="2">
    <source>
        <dbReference type="EMBL" id="RGW32477.1"/>
    </source>
</evidence>
<dbReference type="Pfam" id="PF13412">
    <property type="entry name" value="HTH_24"/>
    <property type="match status" value="1"/>
</dbReference>
<dbReference type="GO" id="GO:0006355">
    <property type="term" value="P:regulation of DNA-templated transcription"/>
    <property type="evidence" value="ECO:0007669"/>
    <property type="project" value="InterPro"/>
</dbReference>
<dbReference type="InterPro" id="IPR012318">
    <property type="entry name" value="HTH_CRP"/>
</dbReference>
<name>A0A413B4B3_BACSE</name>
<reference evidence="2 3" key="1">
    <citation type="submission" date="2018-08" db="EMBL/GenBank/DDBJ databases">
        <title>A genome reference for cultivated species of the human gut microbiota.</title>
        <authorList>
            <person name="Zou Y."/>
            <person name="Xue W."/>
            <person name="Luo G."/>
        </authorList>
    </citation>
    <scope>NUCLEOTIDE SEQUENCE [LARGE SCALE GENOMIC DNA]</scope>
    <source>
        <strain evidence="2 3">AF12-7</strain>
    </source>
</reference>
<dbReference type="SMART" id="SM00419">
    <property type="entry name" value="HTH_CRP"/>
    <property type="match status" value="1"/>
</dbReference>
<proteinExistence type="predicted"/>
<dbReference type="RefSeq" id="WP_117858827.1">
    <property type="nucleotide sequence ID" value="NZ_JAQCOO010000007.1"/>
</dbReference>
<accession>A0A413B4B3</accession>
<feature type="domain" description="HTH crp-type" evidence="1">
    <location>
        <begin position="129"/>
        <end position="176"/>
    </location>
</feature>